<dbReference type="Gene3D" id="1.20.1070.10">
    <property type="entry name" value="Rhodopsin 7-helix transmembrane proteins"/>
    <property type="match status" value="1"/>
</dbReference>
<sequence length="415" mass="47175">MFVVPSIIQLVVTITLVLVGVCGNLVIPFISYRTNLRCPHITLLAALDFTATLLGPGVMLVILVLGPTWLVHKKALCHTLNFLSTWQLITSFLVLFALAVFCQTLKHYIRPAEKRRANRKQVAFLAVCLLVALLIAVIPLLNWTSHQGLPFLHSCAQAKDSHLISNYSLFLLVFSFVALLVTIILGFRVRKHRRLYPLQIFWERHQLETKINDPELTTTASSNTSWSRSRRKSIHSRIQSRIQSRRSSVRSRSGTILSHNTTESPIASRRNSIQQLRPFDNSLLEIILRNVRLDRNASEDANVKDTSPTSVDNSSRKDSQSSSPSIQLSIATSYRDPFVISSRIHPKVQALFYPRKVFHSPRFLPQFTALQQRVSLSRLLTLRCCLTVFCWLPLYVSVTMQLFSANYPHQLHAVM</sequence>
<evidence type="ECO:0000256" key="7">
    <source>
        <dbReference type="SAM" id="Phobius"/>
    </source>
</evidence>
<feature type="region of interest" description="Disordered" evidence="6">
    <location>
        <begin position="213"/>
        <end position="269"/>
    </location>
</feature>
<keyword evidence="7" id="KW-1133">Transmembrane helix</keyword>
<evidence type="ECO:0000313" key="9">
    <source>
        <dbReference type="Proteomes" id="UP001159427"/>
    </source>
</evidence>
<reference evidence="8 9" key="1">
    <citation type="submission" date="2022-05" db="EMBL/GenBank/DDBJ databases">
        <authorList>
            <consortium name="Genoscope - CEA"/>
            <person name="William W."/>
        </authorList>
    </citation>
    <scope>NUCLEOTIDE SEQUENCE [LARGE SCALE GENOMIC DNA]</scope>
</reference>
<comment type="subcellular location">
    <subcellularLocation>
        <location evidence="1">Cell membrane</location>
        <topology evidence="1">Multi-pass membrane protein</topology>
    </subcellularLocation>
</comment>
<evidence type="ECO:0000256" key="1">
    <source>
        <dbReference type="ARBA" id="ARBA00004651"/>
    </source>
</evidence>
<feature type="transmembrane region" description="Helical" evidence="7">
    <location>
        <begin position="380"/>
        <end position="398"/>
    </location>
</feature>
<keyword evidence="3" id="KW-0297">G-protein coupled receptor</keyword>
<keyword evidence="2" id="KW-1003">Cell membrane</keyword>
<keyword evidence="7" id="KW-0812">Transmembrane</keyword>
<feature type="transmembrane region" description="Helical" evidence="7">
    <location>
        <begin position="85"/>
        <end position="102"/>
    </location>
</feature>
<organism evidence="8 9">
    <name type="scientific">Porites evermanni</name>
    <dbReference type="NCBI Taxonomy" id="104178"/>
    <lineage>
        <taxon>Eukaryota</taxon>
        <taxon>Metazoa</taxon>
        <taxon>Cnidaria</taxon>
        <taxon>Anthozoa</taxon>
        <taxon>Hexacorallia</taxon>
        <taxon>Scleractinia</taxon>
        <taxon>Fungiina</taxon>
        <taxon>Poritidae</taxon>
        <taxon>Porites</taxon>
    </lineage>
</organism>
<evidence type="ECO:0008006" key="10">
    <source>
        <dbReference type="Google" id="ProtNLM"/>
    </source>
</evidence>
<dbReference type="PANTHER" id="PTHR24230">
    <property type="entry name" value="G-PROTEIN COUPLED RECEPTOR"/>
    <property type="match status" value="1"/>
</dbReference>
<accession>A0ABN8PNX8</accession>
<evidence type="ECO:0000256" key="6">
    <source>
        <dbReference type="SAM" id="MobiDB-lite"/>
    </source>
</evidence>
<evidence type="ECO:0000313" key="8">
    <source>
        <dbReference type="EMBL" id="CAH3146541.1"/>
    </source>
</evidence>
<feature type="transmembrane region" description="Helical" evidence="7">
    <location>
        <begin position="164"/>
        <end position="187"/>
    </location>
</feature>
<keyword evidence="9" id="KW-1185">Reference proteome</keyword>
<feature type="transmembrane region" description="Helical" evidence="7">
    <location>
        <begin position="42"/>
        <end position="65"/>
    </location>
</feature>
<keyword evidence="4" id="KW-0675">Receptor</keyword>
<dbReference type="EMBL" id="CALNXI010000913">
    <property type="protein sequence ID" value="CAH3146541.1"/>
    <property type="molecule type" value="Genomic_DNA"/>
</dbReference>
<keyword evidence="7" id="KW-0472">Membrane</keyword>
<evidence type="ECO:0000256" key="3">
    <source>
        <dbReference type="ARBA" id="ARBA00023040"/>
    </source>
</evidence>
<name>A0ABN8PNX8_9CNID</name>
<dbReference type="Proteomes" id="UP001159427">
    <property type="component" value="Unassembled WGS sequence"/>
</dbReference>
<evidence type="ECO:0000256" key="2">
    <source>
        <dbReference type="ARBA" id="ARBA00022475"/>
    </source>
</evidence>
<evidence type="ECO:0000256" key="4">
    <source>
        <dbReference type="ARBA" id="ARBA00023170"/>
    </source>
</evidence>
<feature type="transmembrane region" description="Helical" evidence="7">
    <location>
        <begin position="122"/>
        <end position="144"/>
    </location>
</feature>
<proteinExistence type="predicted"/>
<feature type="region of interest" description="Disordered" evidence="6">
    <location>
        <begin position="299"/>
        <end position="326"/>
    </location>
</feature>
<dbReference type="CDD" id="cd00637">
    <property type="entry name" value="7tm_classA_rhodopsin-like"/>
    <property type="match status" value="1"/>
</dbReference>
<comment type="caution">
    <text evidence="8">The sequence shown here is derived from an EMBL/GenBank/DDBJ whole genome shotgun (WGS) entry which is preliminary data.</text>
</comment>
<feature type="compositionally biased region" description="Polar residues" evidence="6">
    <location>
        <begin position="254"/>
        <end position="269"/>
    </location>
</feature>
<feature type="compositionally biased region" description="Polar residues" evidence="6">
    <location>
        <begin position="215"/>
        <end position="224"/>
    </location>
</feature>
<dbReference type="SUPFAM" id="SSF81321">
    <property type="entry name" value="Family A G protein-coupled receptor-like"/>
    <property type="match status" value="1"/>
</dbReference>
<gene>
    <name evidence="8" type="ORF">PEVE_00043981</name>
</gene>
<protein>
    <recommendedName>
        <fullName evidence="10">G-protein coupled receptors family 1 profile domain-containing protein</fullName>
    </recommendedName>
</protein>
<feature type="transmembrane region" description="Helical" evidence="7">
    <location>
        <begin position="6"/>
        <end position="30"/>
    </location>
</feature>
<evidence type="ECO:0000256" key="5">
    <source>
        <dbReference type="ARBA" id="ARBA00023224"/>
    </source>
</evidence>
<keyword evidence="5" id="KW-0807">Transducer</keyword>